<organism evidence="2 3">
    <name type="scientific">Streptomyces lunalinharesii</name>
    <dbReference type="NCBI Taxonomy" id="333384"/>
    <lineage>
        <taxon>Bacteria</taxon>
        <taxon>Bacillati</taxon>
        <taxon>Actinomycetota</taxon>
        <taxon>Actinomycetes</taxon>
        <taxon>Kitasatosporales</taxon>
        <taxon>Streptomycetaceae</taxon>
        <taxon>Streptomyces</taxon>
    </lineage>
</organism>
<dbReference type="EMBL" id="BAAARK010000040">
    <property type="protein sequence ID" value="GAA2687222.1"/>
    <property type="molecule type" value="Genomic_DNA"/>
</dbReference>
<keyword evidence="3" id="KW-1185">Reference proteome</keyword>
<evidence type="ECO:0000313" key="2">
    <source>
        <dbReference type="EMBL" id="GAA2687222.1"/>
    </source>
</evidence>
<dbReference type="Pfam" id="PF13560">
    <property type="entry name" value="HTH_31"/>
    <property type="match status" value="1"/>
</dbReference>
<dbReference type="Gene3D" id="1.10.260.40">
    <property type="entry name" value="lambda repressor-like DNA-binding domains"/>
    <property type="match status" value="1"/>
</dbReference>
<evidence type="ECO:0000313" key="3">
    <source>
        <dbReference type="Proteomes" id="UP001500994"/>
    </source>
</evidence>
<sequence length="253" mass="27671">MVAERPVRDFGGIKVLSAYMFSMVTKDILIARRHSVGLSQQQLAQQAGIAPERLEALEAGTGWPGAEAYTAVLDALGIEGPERERLEVQTGAPLSGDERAFFLASTSLWAIADHSWRITEGSPALTEQLPLATDRSSLLAWLLLDSDAERRLVNHRDLTVIARAVLQAGLRANPDDPALTELREQLDQDHSPAPGAPTSFDGTEWIWRTGAGLHTVWRCLNMRTGQRPDLTVIFFMPDDTPVAAPEPVDASEE</sequence>
<proteinExistence type="predicted"/>
<feature type="domain" description="HTH cro/C1-type" evidence="1">
    <location>
        <begin position="28"/>
        <end position="83"/>
    </location>
</feature>
<dbReference type="InterPro" id="IPR010982">
    <property type="entry name" value="Lambda_DNA-bd_dom_sf"/>
</dbReference>
<evidence type="ECO:0000259" key="1">
    <source>
        <dbReference type="SMART" id="SM00530"/>
    </source>
</evidence>
<accession>A0ABP6FDI9</accession>
<gene>
    <name evidence="2" type="ORF">GCM10009864_71230</name>
</gene>
<dbReference type="InterPro" id="IPR001387">
    <property type="entry name" value="Cro/C1-type_HTH"/>
</dbReference>
<reference evidence="3" key="1">
    <citation type="journal article" date="2019" name="Int. J. Syst. Evol. Microbiol.">
        <title>The Global Catalogue of Microorganisms (GCM) 10K type strain sequencing project: providing services to taxonomists for standard genome sequencing and annotation.</title>
        <authorList>
            <consortium name="The Broad Institute Genomics Platform"/>
            <consortium name="The Broad Institute Genome Sequencing Center for Infectious Disease"/>
            <person name="Wu L."/>
            <person name="Ma J."/>
        </authorList>
    </citation>
    <scope>NUCLEOTIDE SEQUENCE [LARGE SCALE GENOMIC DNA]</scope>
    <source>
        <strain evidence="3">JCM 16374</strain>
    </source>
</reference>
<protein>
    <recommendedName>
        <fullName evidence="1">HTH cro/C1-type domain-containing protein</fullName>
    </recommendedName>
</protein>
<dbReference type="SUPFAM" id="SSF47413">
    <property type="entry name" value="lambda repressor-like DNA-binding domains"/>
    <property type="match status" value="1"/>
</dbReference>
<dbReference type="SMART" id="SM00530">
    <property type="entry name" value="HTH_XRE"/>
    <property type="match status" value="1"/>
</dbReference>
<dbReference type="Proteomes" id="UP001500994">
    <property type="component" value="Unassembled WGS sequence"/>
</dbReference>
<name>A0ABP6FDI9_9ACTN</name>
<comment type="caution">
    <text evidence="2">The sequence shown here is derived from an EMBL/GenBank/DDBJ whole genome shotgun (WGS) entry which is preliminary data.</text>
</comment>